<dbReference type="Pfam" id="PF02899">
    <property type="entry name" value="Phage_int_SAM_1"/>
    <property type="match status" value="1"/>
</dbReference>
<evidence type="ECO:0000256" key="10">
    <source>
        <dbReference type="SAM" id="MobiDB-lite"/>
    </source>
</evidence>
<feature type="active site" evidence="9">
    <location>
        <position position="320"/>
    </location>
</feature>
<name>A0A7W8MQ37_9BACT</name>
<comment type="caution">
    <text evidence="13">The sequence shown here is derived from an EMBL/GenBank/DDBJ whole genome shotgun (WGS) entry which is preliminary data.</text>
</comment>
<dbReference type="InterPro" id="IPR013762">
    <property type="entry name" value="Integrase-like_cat_sf"/>
</dbReference>
<keyword evidence="7 9" id="KW-0233">DNA recombination</keyword>
<dbReference type="Pfam" id="PF00589">
    <property type="entry name" value="Phage_integrase"/>
    <property type="match status" value="1"/>
</dbReference>
<dbReference type="PROSITE" id="PS51898">
    <property type="entry name" value="TYR_RECOMBINASE"/>
    <property type="match status" value="1"/>
</dbReference>
<keyword evidence="2 9" id="KW-0963">Cytoplasm</keyword>
<evidence type="ECO:0000256" key="4">
    <source>
        <dbReference type="ARBA" id="ARBA00022829"/>
    </source>
</evidence>
<dbReference type="GO" id="GO:0003677">
    <property type="term" value="F:DNA binding"/>
    <property type="evidence" value="ECO:0007669"/>
    <property type="project" value="UniProtKB-UniRule"/>
</dbReference>
<accession>A0A7W8MQ37</accession>
<dbReference type="AlphaFoldDB" id="A0A7W8MQ37"/>
<dbReference type="SUPFAM" id="SSF56349">
    <property type="entry name" value="DNA breaking-rejoining enzymes"/>
    <property type="match status" value="1"/>
</dbReference>
<dbReference type="Proteomes" id="UP000568106">
    <property type="component" value="Unassembled WGS sequence"/>
</dbReference>
<protein>
    <recommendedName>
        <fullName evidence="9">Tyrosine recombinase XerC</fullName>
    </recommendedName>
</protein>
<dbReference type="InterPro" id="IPR044068">
    <property type="entry name" value="CB"/>
</dbReference>
<evidence type="ECO:0000256" key="3">
    <source>
        <dbReference type="ARBA" id="ARBA00022618"/>
    </source>
</evidence>
<dbReference type="InterPro" id="IPR010998">
    <property type="entry name" value="Integrase_recombinase_N"/>
</dbReference>
<evidence type="ECO:0000256" key="6">
    <source>
        <dbReference type="ARBA" id="ARBA00023125"/>
    </source>
</evidence>
<comment type="subcellular location">
    <subcellularLocation>
        <location evidence="1 9">Cytoplasm</location>
    </subcellularLocation>
</comment>
<evidence type="ECO:0000259" key="11">
    <source>
        <dbReference type="PROSITE" id="PS51898"/>
    </source>
</evidence>
<dbReference type="Gene3D" id="1.10.150.130">
    <property type="match status" value="1"/>
</dbReference>
<dbReference type="PROSITE" id="PS51900">
    <property type="entry name" value="CB"/>
    <property type="match status" value="1"/>
</dbReference>
<keyword evidence="6 9" id="KW-0238">DNA-binding</keyword>
<feature type="domain" description="Core-binding (CB)" evidence="12">
    <location>
        <begin position="6"/>
        <end position="94"/>
    </location>
</feature>
<feature type="region of interest" description="Disordered" evidence="10">
    <location>
        <begin position="139"/>
        <end position="171"/>
    </location>
</feature>
<dbReference type="EMBL" id="JACHDY010000001">
    <property type="protein sequence ID" value="MBB5316331.1"/>
    <property type="molecule type" value="Genomic_DNA"/>
</dbReference>
<evidence type="ECO:0000256" key="2">
    <source>
        <dbReference type="ARBA" id="ARBA00022490"/>
    </source>
</evidence>
<evidence type="ECO:0000256" key="9">
    <source>
        <dbReference type="HAMAP-Rule" id="MF_01808"/>
    </source>
</evidence>
<keyword evidence="3 9" id="KW-0132">Cell division</keyword>
<gene>
    <name evidence="9" type="primary">xerC</name>
    <name evidence="13" type="ORF">HDF09_000981</name>
</gene>
<dbReference type="InterPro" id="IPR002104">
    <property type="entry name" value="Integrase_catalytic"/>
</dbReference>
<feature type="active site" evidence="9">
    <location>
        <position position="294"/>
    </location>
</feature>
<feature type="active site" evidence="9">
    <location>
        <position position="297"/>
    </location>
</feature>
<dbReference type="PANTHER" id="PTHR30349">
    <property type="entry name" value="PHAGE INTEGRASE-RELATED"/>
    <property type="match status" value="1"/>
</dbReference>
<evidence type="ECO:0000313" key="14">
    <source>
        <dbReference type="Proteomes" id="UP000568106"/>
    </source>
</evidence>
<feature type="active site" evidence="9">
    <location>
        <position position="215"/>
    </location>
</feature>
<dbReference type="GO" id="GO:0007059">
    <property type="term" value="P:chromosome segregation"/>
    <property type="evidence" value="ECO:0007669"/>
    <property type="project" value="UniProtKB-UniRule"/>
</dbReference>
<dbReference type="GO" id="GO:0006313">
    <property type="term" value="P:DNA transposition"/>
    <property type="evidence" value="ECO:0007669"/>
    <property type="project" value="UniProtKB-UniRule"/>
</dbReference>
<reference evidence="13" key="1">
    <citation type="submission" date="2020-08" db="EMBL/GenBank/DDBJ databases">
        <title>Genomic Encyclopedia of Type Strains, Phase IV (KMG-V): Genome sequencing to study the core and pangenomes of soil and plant-associated prokaryotes.</title>
        <authorList>
            <person name="Whitman W."/>
        </authorList>
    </citation>
    <scope>NUCLEOTIDE SEQUENCE [LARGE SCALE GENOMIC DNA]</scope>
    <source>
        <strain evidence="13">M8UP27</strain>
    </source>
</reference>
<feature type="active site" evidence="9">
    <location>
        <position position="191"/>
    </location>
</feature>
<dbReference type="HAMAP" id="MF_01808">
    <property type="entry name" value="Recomb_XerC_XerD"/>
    <property type="match status" value="1"/>
</dbReference>
<dbReference type="Gene3D" id="1.10.443.10">
    <property type="entry name" value="Intergrase catalytic core"/>
    <property type="match status" value="1"/>
</dbReference>
<feature type="active site" description="O-(3'-phospho-DNA)-tyrosine intermediate" evidence="9">
    <location>
        <position position="329"/>
    </location>
</feature>
<dbReference type="InterPro" id="IPR023009">
    <property type="entry name" value="Tyrosine_recombinase_XerC/XerD"/>
</dbReference>
<evidence type="ECO:0000256" key="8">
    <source>
        <dbReference type="ARBA" id="ARBA00023306"/>
    </source>
</evidence>
<evidence type="ECO:0000313" key="13">
    <source>
        <dbReference type="EMBL" id="MBB5316331.1"/>
    </source>
</evidence>
<keyword evidence="14" id="KW-1185">Reference proteome</keyword>
<comment type="subunit">
    <text evidence="9">Forms a cyclic heterotetrameric complex composed of two molecules of XerC and two molecules of XerD.</text>
</comment>
<comment type="function">
    <text evidence="9">Site-specific tyrosine recombinase, which acts by catalyzing the cutting and rejoining of the recombining DNA molecules. The XerC-XerD complex is essential to convert dimers of the bacterial chromosome into monomers to permit their segregation at cell division. It also contributes to the segregational stability of plasmids.</text>
</comment>
<dbReference type="PANTHER" id="PTHR30349:SF77">
    <property type="entry name" value="TYROSINE RECOMBINASE XERC"/>
    <property type="match status" value="1"/>
</dbReference>
<dbReference type="InterPro" id="IPR004107">
    <property type="entry name" value="Integrase_SAM-like_N"/>
</dbReference>
<keyword evidence="5 9" id="KW-0229">DNA integration</keyword>
<dbReference type="GO" id="GO:0051301">
    <property type="term" value="P:cell division"/>
    <property type="evidence" value="ECO:0007669"/>
    <property type="project" value="UniProtKB-KW"/>
</dbReference>
<evidence type="ECO:0000256" key="7">
    <source>
        <dbReference type="ARBA" id="ARBA00023172"/>
    </source>
</evidence>
<dbReference type="GO" id="GO:0005737">
    <property type="term" value="C:cytoplasm"/>
    <property type="evidence" value="ECO:0007669"/>
    <property type="project" value="UniProtKB-SubCell"/>
</dbReference>
<evidence type="ECO:0000256" key="5">
    <source>
        <dbReference type="ARBA" id="ARBA00022908"/>
    </source>
</evidence>
<dbReference type="GO" id="GO:0009037">
    <property type="term" value="F:tyrosine-based site-specific recombinase activity"/>
    <property type="evidence" value="ECO:0007669"/>
    <property type="project" value="UniProtKB-UniRule"/>
</dbReference>
<dbReference type="InterPro" id="IPR050090">
    <property type="entry name" value="Tyrosine_recombinase_XerCD"/>
</dbReference>
<organism evidence="13 14">
    <name type="scientific">Tunturiibacter empetritectus</name>
    <dbReference type="NCBI Taxonomy" id="3069691"/>
    <lineage>
        <taxon>Bacteria</taxon>
        <taxon>Pseudomonadati</taxon>
        <taxon>Acidobacteriota</taxon>
        <taxon>Terriglobia</taxon>
        <taxon>Terriglobales</taxon>
        <taxon>Acidobacteriaceae</taxon>
        <taxon>Tunturiibacter</taxon>
    </lineage>
</organism>
<proteinExistence type="inferred from homology"/>
<comment type="similarity">
    <text evidence="9">Belongs to the 'phage' integrase family. XerC subfamily.</text>
</comment>
<keyword evidence="4 9" id="KW-0159">Chromosome partition</keyword>
<sequence>MRDKAGEIEGLAEGFLAMLADERGASEHTVRAYAREVRSFAAYLKETLGKGAKVSAVEHLHIRAYLGALYERGLTKASAARALAAVRSWFKWLAKEGKVAQNPALLVSTPKLPKHLPRVPSMEEVNRVLNSLDGSTEKRAGGMGGIVSHPSQSARRMGHPEGRGDSEEGDASAWPERDRVIFELLYGCGIRNSELVGLNMGSVKWRDDAVLVRGKGRKERLVPLGDEAAVALRAYLPLREAKLVAAGKGALVHEGPLMMNLRMRGDCRLTTRSVGRIVKAIALSRGLAADVHPHTLRHAFGTHMLEEGADLRAIQEMLGHERLSTTQRYTQLTVGQVQKVYDETHPRAK</sequence>
<feature type="domain" description="Tyr recombinase" evidence="11">
    <location>
        <begin position="115"/>
        <end position="342"/>
    </location>
</feature>
<evidence type="ECO:0000256" key="1">
    <source>
        <dbReference type="ARBA" id="ARBA00004496"/>
    </source>
</evidence>
<evidence type="ECO:0000259" key="12">
    <source>
        <dbReference type="PROSITE" id="PS51900"/>
    </source>
</evidence>
<dbReference type="InterPro" id="IPR011010">
    <property type="entry name" value="DNA_brk_join_enz"/>
</dbReference>
<keyword evidence="8 9" id="KW-0131">Cell cycle</keyword>